<feature type="region of interest" description="Disordered" evidence="1">
    <location>
        <begin position="25"/>
        <end position="61"/>
    </location>
</feature>
<evidence type="ECO:0000256" key="1">
    <source>
        <dbReference type="SAM" id="MobiDB-lite"/>
    </source>
</evidence>
<evidence type="ECO:0000313" key="4">
    <source>
        <dbReference type="Proteomes" id="UP000470302"/>
    </source>
</evidence>
<comment type="caution">
    <text evidence="3">The sequence shown here is derived from an EMBL/GenBank/DDBJ whole genome shotgun (WGS) entry which is preliminary data.</text>
</comment>
<accession>A0A845G5E7</accession>
<name>A0A845G5E7_9BURK</name>
<protein>
    <recommendedName>
        <fullName evidence="5">Tim44 domain-containing protein</fullName>
    </recommendedName>
</protein>
<gene>
    <name evidence="3" type="ORF">GTP91_22305</name>
</gene>
<dbReference type="EMBL" id="WWCW01000092">
    <property type="protein sequence ID" value="MYM89893.1"/>
    <property type="molecule type" value="Genomic_DNA"/>
</dbReference>
<proteinExistence type="predicted"/>
<keyword evidence="2" id="KW-0732">Signal</keyword>
<feature type="signal peptide" evidence="2">
    <location>
        <begin position="1"/>
        <end position="21"/>
    </location>
</feature>
<reference evidence="3 4" key="1">
    <citation type="submission" date="2020-01" db="EMBL/GenBank/DDBJ databases">
        <title>Novel species isolated from a subtropical stream in China.</title>
        <authorList>
            <person name="Lu H."/>
        </authorList>
    </citation>
    <scope>NUCLEOTIDE SEQUENCE [LARGE SCALE GENOMIC DNA]</scope>
    <source>
        <strain evidence="3 4">FT82W</strain>
    </source>
</reference>
<feature type="non-terminal residue" evidence="3">
    <location>
        <position position="61"/>
    </location>
</feature>
<sequence length="61" mass="6280">MYIKKILIGAVLAVSALSMLAEATARPMGGGRTIGRQSQNVSRMPPATAPQQAPHQAAPAP</sequence>
<feature type="chain" id="PRO_5032922394" description="Tim44 domain-containing protein" evidence="2">
    <location>
        <begin position="22"/>
        <end position="61"/>
    </location>
</feature>
<evidence type="ECO:0000313" key="3">
    <source>
        <dbReference type="EMBL" id="MYM89893.1"/>
    </source>
</evidence>
<dbReference type="AlphaFoldDB" id="A0A845G5E7"/>
<organism evidence="3 4">
    <name type="scientific">Duganella vulcania</name>
    <dbReference type="NCBI Taxonomy" id="2692166"/>
    <lineage>
        <taxon>Bacteria</taxon>
        <taxon>Pseudomonadati</taxon>
        <taxon>Pseudomonadota</taxon>
        <taxon>Betaproteobacteria</taxon>
        <taxon>Burkholderiales</taxon>
        <taxon>Oxalobacteraceae</taxon>
        <taxon>Telluria group</taxon>
        <taxon>Duganella</taxon>
    </lineage>
</organism>
<dbReference type="Proteomes" id="UP000470302">
    <property type="component" value="Unassembled WGS sequence"/>
</dbReference>
<evidence type="ECO:0008006" key="5">
    <source>
        <dbReference type="Google" id="ProtNLM"/>
    </source>
</evidence>
<evidence type="ECO:0000256" key="2">
    <source>
        <dbReference type="SAM" id="SignalP"/>
    </source>
</evidence>
<feature type="compositionally biased region" description="Low complexity" evidence="1">
    <location>
        <begin position="45"/>
        <end position="61"/>
    </location>
</feature>